<evidence type="ECO:0000256" key="1">
    <source>
        <dbReference type="ARBA" id="ARBA00023002"/>
    </source>
</evidence>
<feature type="domain" description="Flavin reductase like" evidence="2">
    <location>
        <begin position="14"/>
        <end position="158"/>
    </location>
</feature>
<dbReference type="SMART" id="SM00903">
    <property type="entry name" value="Flavin_Reduct"/>
    <property type="match status" value="1"/>
</dbReference>
<keyword evidence="4" id="KW-1185">Reference proteome</keyword>
<name>A0A942YWN6_9BACI</name>
<dbReference type="PANTHER" id="PTHR30466:SF1">
    <property type="entry name" value="FMN REDUCTASE (NADH) RUTF"/>
    <property type="match status" value="1"/>
</dbReference>
<protein>
    <submittedName>
        <fullName evidence="3">Flavin reductase family protein</fullName>
    </submittedName>
</protein>
<keyword evidence="1" id="KW-0560">Oxidoreductase</keyword>
<evidence type="ECO:0000313" key="4">
    <source>
        <dbReference type="Proteomes" id="UP000679749"/>
    </source>
</evidence>
<gene>
    <name evidence="3" type="ORF">KHA99_22270</name>
</gene>
<dbReference type="GO" id="GO:0042602">
    <property type="term" value="F:riboflavin reductase (NADPH) activity"/>
    <property type="evidence" value="ECO:0007669"/>
    <property type="project" value="TreeGrafter"/>
</dbReference>
<organism evidence="3 4">
    <name type="scientific">Neobacillus rhizophilus</name>
    <dbReference type="NCBI Taxonomy" id="2833579"/>
    <lineage>
        <taxon>Bacteria</taxon>
        <taxon>Bacillati</taxon>
        <taxon>Bacillota</taxon>
        <taxon>Bacilli</taxon>
        <taxon>Bacillales</taxon>
        <taxon>Bacillaceae</taxon>
        <taxon>Neobacillus</taxon>
    </lineage>
</organism>
<dbReference type="InterPro" id="IPR002563">
    <property type="entry name" value="Flavin_Rdtase-like_dom"/>
</dbReference>
<dbReference type="Gene3D" id="2.30.110.10">
    <property type="entry name" value="Electron Transport, Fmn-binding Protein, Chain A"/>
    <property type="match status" value="1"/>
</dbReference>
<dbReference type="InterPro" id="IPR050268">
    <property type="entry name" value="NADH-dep_flavin_reductase"/>
</dbReference>
<evidence type="ECO:0000259" key="2">
    <source>
        <dbReference type="SMART" id="SM00903"/>
    </source>
</evidence>
<dbReference type="AlphaFoldDB" id="A0A942YWN6"/>
<dbReference type="RefSeq" id="WP_213119653.1">
    <property type="nucleotide sequence ID" value="NZ_JAGYPF010000004.1"/>
</dbReference>
<dbReference type="SUPFAM" id="SSF50475">
    <property type="entry name" value="FMN-binding split barrel"/>
    <property type="match status" value="1"/>
</dbReference>
<proteinExistence type="predicted"/>
<dbReference type="InterPro" id="IPR012349">
    <property type="entry name" value="Split_barrel_FMN-bd"/>
</dbReference>
<dbReference type="PANTHER" id="PTHR30466">
    <property type="entry name" value="FLAVIN REDUCTASE"/>
    <property type="match status" value="1"/>
</dbReference>
<accession>A0A942YWN6</accession>
<dbReference type="Proteomes" id="UP000679749">
    <property type="component" value="Unassembled WGS sequence"/>
</dbReference>
<evidence type="ECO:0000313" key="3">
    <source>
        <dbReference type="EMBL" id="MBS4215172.1"/>
    </source>
</evidence>
<sequence length="166" mass="18268">MTSSNKKDIFKEIMRNYPTGVTIVTTINPSNHQPVGLTINSFTSVSLDPTLVLFCVDKASSSLSSFRDSGKFAIHVLASDQVKVCNVFASKNTNKFDLANYKISDRGLPIVESALGVMECKLINEIEAGDHFIFVGEVEHISLCQKEPLLYFRGKTGAISNEWVCS</sequence>
<dbReference type="Pfam" id="PF01613">
    <property type="entry name" value="Flavin_Reduct"/>
    <property type="match status" value="1"/>
</dbReference>
<dbReference type="EMBL" id="JAGYPF010000004">
    <property type="protein sequence ID" value="MBS4215172.1"/>
    <property type="molecule type" value="Genomic_DNA"/>
</dbReference>
<dbReference type="GO" id="GO:0010181">
    <property type="term" value="F:FMN binding"/>
    <property type="evidence" value="ECO:0007669"/>
    <property type="project" value="InterPro"/>
</dbReference>
<comment type="caution">
    <text evidence="3">The sequence shown here is derived from an EMBL/GenBank/DDBJ whole genome shotgun (WGS) entry which is preliminary data.</text>
</comment>
<reference evidence="3" key="1">
    <citation type="submission" date="2021-05" db="EMBL/GenBank/DDBJ databases">
        <title>Novel Bacillus species.</title>
        <authorList>
            <person name="Liu G."/>
        </authorList>
    </citation>
    <scope>NUCLEOTIDE SEQUENCE</scope>
    <source>
        <strain evidence="3">FJAT-49825</strain>
    </source>
</reference>